<dbReference type="EMBL" id="AY813258">
    <property type="protein sequence ID" value="AAW24990.1"/>
    <property type="molecule type" value="mRNA"/>
</dbReference>
<dbReference type="AlphaFoldDB" id="Q5DGR6"/>
<accession>Q5DGR6</accession>
<proteinExistence type="evidence at transcript level"/>
<evidence type="ECO:0000313" key="1">
    <source>
        <dbReference type="EMBL" id="AAW24990.1"/>
    </source>
</evidence>
<reference evidence="1" key="2">
    <citation type="journal article" date="2006" name="PLoS Pathog.">
        <title>New perspectives on host-parasite interplay by comparative transcriptomic and proteomic analyses of Schistosoma japonicum.</title>
        <authorList>
            <person name="Liu F."/>
            <person name="Lu J."/>
            <person name="Hu W."/>
            <person name="Wang S.Y."/>
            <person name="Cui S.J."/>
            <person name="Chi M."/>
            <person name="Yan Q."/>
            <person name="Wang X.R."/>
            <person name="Song H.D."/>
            <person name="Xu X.N."/>
            <person name="Wang J.J."/>
            <person name="Zhang X.L."/>
            <person name="Zhang X."/>
            <person name="Wang Z.Q."/>
            <person name="Xue C.L."/>
            <person name="Brindley P.J."/>
            <person name="McManus D.P."/>
            <person name="Yang P.Y."/>
            <person name="Feng Z."/>
            <person name="Chen Z."/>
            <person name="Han Z.G."/>
        </authorList>
    </citation>
    <scope>NUCLEOTIDE SEQUENCE</scope>
</reference>
<reference evidence="1" key="1">
    <citation type="submission" date="2004-11" db="EMBL/GenBank/DDBJ databases">
        <title>The full-length cDNA sequences of Schistosoma japonicum genes.</title>
        <authorList>
            <person name="Han Z."/>
        </authorList>
    </citation>
    <scope>NUCLEOTIDE SEQUENCE</scope>
</reference>
<organism evidence="1">
    <name type="scientific">Schistosoma japonicum</name>
    <name type="common">Blood fluke</name>
    <dbReference type="NCBI Taxonomy" id="6182"/>
    <lineage>
        <taxon>Eukaryota</taxon>
        <taxon>Metazoa</taxon>
        <taxon>Spiralia</taxon>
        <taxon>Lophotrochozoa</taxon>
        <taxon>Platyhelminthes</taxon>
        <taxon>Trematoda</taxon>
        <taxon>Digenea</taxon>
        <taxon>Strigeidida</taxon>
        <taxon>Schistosomatoidea</taxon>
        <taxon>Schistosomatidae</taxon>
        <taxon>Schistosoma</taxon>
    </lineage>
</organism>
<protein>
    <submittedName>
        <fullName evidence="1">SJCHGC02319 protein</fullName>
    </submittedName>
</protein>
<name>Q5DGR6_SCHJA</name>
<sequence>MDLMILPESALRFLIAREIVRLQGVTSTGQKIPISPRDQSLLTANSIIGSLYLSYQAIYLLNRTIKLPLRVSPASRVLVYTLIPLFSLFLQHQILLAWRKHCCLLVDQIVCSLGESFRQGGLQYYDWRLRWNRFWAKRQEEFEEIKRLAMTSDNLSETSKHNHVTQRRLENETSIEKSNVPTDYYLPESKNEQLDPSIIKNHLMRNSKSDAFRLRGNRFNKFGNELWAGDGDGINLGLTGILTVGLLPQFMSSFFALFSAPATSRQRYKQLTTLKVEKVN</sequence>